<dbReference type="SUPFAM" id="SSF47923">
    <property type="entry name" value="Ypt/Rab-GAP domain of gyp1p"/>
    <property type="match status" value="2"/>
</dbReference>
<feature type="region of interest" description="Disordered" evidence="2">
    <location>
        <begin position="459"/>
        <end position="529"/>
    </location>
</feature>
<organism evidence="4 5">
    <name type="scientific">Capronia epimyces CBS 606.96</name>
    <dbReference type="NCBI Taxonomy" id="1182542"/>
    <lineage>
        <taxon>Eukaryota</taxon>
        <taxon>Fungi</taxon>
        <taxon>Dikarya</taxon>
        <taxon>Ascomycota</taxon>
        <taxon>Pezizomycotina</taxon>
        <taxon>Eurotiomycetes</taxon>
        <taxon>Chaetothyriomycetidae</taxon>
        <taxon>Chaetothyriales</taxon>
        <taxon>Herpotrichiellaceae</taxon>
        <taxon>Capronia</taxon>
    </lineage>
</organism>
<dbReference type="STRING" id="1182542.W9YG37"/>
<keyword evidence="5" id="KW-1185">Reference proteome</keyword>
<dbReference type="PANTHER" id="PTHR22957:SF337">
    <property type="entry name" value="TBC1 DOMAIN FAMILY MEMBER 5"/>
    <property type="match status" value="1"/>
</dbReference>
<dbReference type="FunFam" id="1.10.472.80:FF:000038">
    <property type="entry name" value="TBC1 domain family member 5"/>
    <property type="match status" value="1"/>
</dbReference>
<evidence type="ECO:0000256" key="1">
    <source>
        <dbReference type="ARBA" id="ARBA00022468"/>
    </source>
</evidence>
<comment type="caution">
    <text evidence="4">The sequence shown here is derived from an EMBL/GenBank/DDBJ whole genome shotgun (WGS) entry which is preliminary data.</text>
</comment>
<evidence type="ECO:0000259" key="3">
    <source>
        <dbReference type="PROSITE" id="PS50086"/>
    </source>
</evidence>
<feature type="compositionally biased region" description="Polar residues" evidence="2">
    <location>
        <begin position="570"/>
        <end position="581"/>
    </location>
</feature>
<dbReference type="eggNOG" id="KOG1091">
    <property type="taxonomic scope" value="Eukaryota"/>
</dbReference>
<dbReference type="Gene3D" id="1.10.8.270">
    <property type="entry name" value="putative rabgap domain of human tbc1 domain family member 14 like domains"/>
    <property type="match status" value="1"/>
</dbReference>
<dbReference type="GeneID" id="19171647"/>
<dbReference type="GO" id="GO:0005096">
    <property type="term" value="F:GTPase activator activity"/>
    <property type="evidence" value="ECO:0007669"/>
    <property type="project" value="UniProtKB-KW"/>
</dbReference>
<dbReference type="Proteomes" id="UP000019478">
    <property type="component" value="Unassembled WGS sequence"/>
</dbReference>
<dbReference type="PANTHER" id="PTHR22957">
    <property type="entry name" value="TBC1 DOMAIN FAMILY MEMBER GTPASE-ACTIVATING PROTEIN"/>
    <property type="match status" value="1"/>
</dbReference>
<reference evidence="4 5" key="1">
    <citation type="submission" date="2013-03" db="EMBL/GenBank/DDBJ databases">
        <title>The Genome Sequence of Capronia epimyces CBS 606.96.</title>
        <authorList>
            <consortium name="The Broad Institute Genomics Platform"/>
            <person name="Cuomo C."/>
            <person name="de Hoog S."/>
            <person name="Gorbushina A."/>
            <person name="Walker B."/>
            <person name="Young S.K."/>
            <person name="Zeng Q."/>
            <person name="Gargeya S."/>
            <person name="Fitzgerald M."/>
            <person name="Haas B."/>
            <person name="Abouelleil A."/>
            <person name="Allen A.W."/>
            <person name="Alvarado L."/>
            <person name="Arachchi H.M."/>
            <person name="Berlin A.M."/>
            <person name="Chapman S.B."/>
            <person name="Gainer-Dewar J."/>
            <person name="Goldberg J."/>
            <person name="Griggs A."/>
            <person name="Gujja S."/>
            <person name="Hansen M."/>
            <person name="Howarth C."/>
            <person name="Imamovic A."/>
            <person name="Ireland A."/>
            <person name="Larimer J."/>
            <person name="McCowan C."/>
            <person name="Murphy C."/>
            <person name="Pearson M."/>
            <person name="Poon T.W."/>
            <person name="Priest M."/>
            <person name="Roberts A."/>
            <person name="Saif S."/>
            <person name="Shea T."/>
            <person name="Sisk P."/>
            <person name="Sykes S."/>
            <person name="Wortman J."/>
            <person name="Nusbaum C."/>
            <person name="Birren B."/>
        </authorList>
    </citation>
    <scope>NUCLEOTIDE SEQUENCE [LARGE SCALE GENOMIC DNA]</scope>
    <source>
        <strain evidence="4 5">CBS 606.96</strain>
    </source>
</reference>
<gene>
    <name evidence="4" type="ORF">A1O3_07549</name>
</gene>
<evidence type="ECO:0000256" key="2">
    <source>
        <dbReference type="SAM" id="MobiDB-lite"/>
    </source>
</evidence>
<dbReference type="HOGENOM" id="CLU_019939_0_0_1"/>
<proteinExistence type="predicted"/>
<dbReference type="RefSeq" id="XP_007735847.1">
    <property type="nucleotide sequence ID" value="XM_007737657.1"/>
</dbReference>
<dbReference type="InterPro" id="IPR035969">
    <property type="entry name" value="Rab-GAP_TBC_sf"/>
</dbReference>
<feature type="region of interest" description="Disordered" evidence="2">
    <location>
        <begin position="286"/>
        <end position="334"/>
    </location>
</feature>
<feature type="domain" description="Rab-GAP TBC" evidence="3">
    <location>
        <begin position="19"/>
        <end position="220"/>
    </location>
</feature>
<feature type="compositionally biased region" description="Basic and acidic residues" evidence="2">
    <location>
        <begin position="501"/>
        <end position="510"/>
    </location>
</feature>
<feature type="compositionally biased region" description="Basic and acidic residues" evidence="2">
    <location>
        <begin position="557"/>
        <end position="566"/>
    </location>
</feature>
<dbReference type="SMART" id="SM00164">
    <property type="entry name" value="TBC"/>
    <property type="match status" value="1"/>
</dbReference>
<dbReference type="Gene3D" id="1.10.472.80">
    <property type="entry name" value="Ypt/Rab-GAP domain of gyp1p, domain 3"/>
    <property type="match status" value="1"/>
</dbReference>
<name>W9YG37_9EURO</name>
<dbReference type="EMBL" id="AMGY01000006">
    <property type="protein sequence ID" value="EXJ81259.1"/>
    <property type="molecule type" value="Genomic_DNA"/>
</dbReference>
<keyword evidence="1" id="KW-0343">GTPase activation</keyword>
<feature type="region of interest" description="Disordered" evidence="2">
    <location>
        <begin position="545"/>
        <end position="600"/>
    </location>
</feature>
<dbReference type="Pfam" id="PF00566">
    <property type="entry name" value="RabGAP-TBC"/>
    <property type="match status" value="1"/>
</dbReference>
<dbReference type="OrthoDB" id="27140at2759"/>
<protein>
    <recommendedName>
        <fullName evidence="3">Rab-GAP TBC domain-containing protein</fullName>
    </recommendedName>
</protein>
<dbReference type="FunFam" id="1.10.8.270:FF:000031">
    <property type="entry name" value="TBC1 domain family member 5"/>
    <property type="match status" value="1"/>
</dbReference>
<dbReference type="PROSITE" id="PS50086">
    <property type="entry name" value="TBC_RABGAP"/>
    <property type="match status" value="1"/>
</dbReference>
<sequence length="600" mass="68090">MTFIPQQILWQMMRILFRSLTSDEVKSPWSTLRQDEISREEIFQDVTRCMQDNYFFREPDTQKKLLDILFIYAKLNPDIGYRQGMHELLAPALWVIQQDAVDSKTVPSTSKQDEGITFMLEVLDAKFVEHDAFSLFCALMQTAKASYEIGDNKESSPIVARSKRIHDEILASVDPELALHLNVIGILPQIYSIRWIRLLFGREFEFKDVLRVWDLLFAENLRPDIVDVTCVAMLLRSRWSLVDADYTTAITALTHYSLPDYDGDPRSLVRDAIFLDKSRSSEAGATLIHHYTGRRPKETETSNSRSKSAIRATRQPQHRESPNTSPGRFASPQRQLEGLFQEVTGGLQRRTEGWNVSKAVRSAVGEVRRNMNHYQAPHSRTSSSDVTRFERPDPQRRLQELQDRNLGLAKMLQGAIQSLRSIKLTNSDNTEAEHSLNVSLARIQFVSMYLSHPEIPIPRDELDQESQGPIPVRQTATENSALPIPREPRGEASAEQPSIRIAERPAEAHKPQVGASDGKQTTKPALRPSLMDSSFSFMLGEGRHRSSFVSSVATLPEQRRDSESRSRSRQLTAETKIPQQRSDSENEDDGFTLANMKGGA</sequence>
<evidence type="ECO:0000313" key="5">
    <source>
        <dbReference type="Proteomes" id="UP000019478"/>
    </source>
</evidence>
<dbReference type="InterPro" id="IPR000195">
    <property type="entry name" value="Rab-GAP-TBC_dom"/>
</dbReference>
<accession>W9YG37</accession>
<dbReference type="AlphaFoldDB" id="W9YG37"/>
<evidence type="ECO:0000313" key="4">
    <source>
        <dbReference type="EMBL" id="EXJ81259.1"/>
    </source>
</evidence>